<dbReference type="PANTHER" id="PTHR11783">
    <property type="entry name" value="SULFOTRANSFERASE SULT"/>
    <property type="match status" value="1"/>
</dbReference>
<sequence>MEPIQFQDENGGCLTLLEDAGYYFGPNVQPEHIINLQNFKARPDDTLVVTFPKSGTHWLNEITSMLVNRYRNLSPDTMKHLEYLPVDVLDELPSPRVLCTHLPYPRIPLDFLRKRCKIIVCLRNPRDIAVSYFKFITNLKAWNYSGYWDGFFQLFLNGNIPYNSWFEHTDTWLKVARVGKHNVHVVFYEAFQADFKTAVTQLSDFLGISHTGEFIDDVHRETSFQNMKQNKEDYTLVLSKDGKSPIYRKGEVGDWMNWFTPEQIHLMDQEMEAWGLHLEPRIMYTLDTEEDSGST</sequence>
<evidence type="ECO:0000313" key="4">
    <source>
        <dbReference type="EMBL" id="CAL1531950.1"/>
    </source>
</evidence>
<dbReference type="AlphaFoldDB" id="A0AAV2HDG9"/>
<evidence type="ECO:0000259" key="3">
    <source>
        <dbReference type="Pfam" id="PF00685"/>
    </source>
</evidence>
<dbReference type="InterPro" id="IPR027417">
    <property type="entry name" value="P-loop_NTPase"/>
</dbReference>
<comment type="similarity">
    <text evidence="1">Belongs to the sulfotransferase 1 family.</text>
</comment>
<reference evidence="4 5" key="1">
    <citation type="submission" date="2024-04" db="EMBL/GenBank/DDBJ databases">
        <authorList>
            <consortium name="Genoscope - CEA"/>
            <person name="William W."/>
        </authorList>
    </citation>
    <scope>NUCLEOTIDE SEQUENCE [LARGE SCALE GENOMIC DNA]</scope>
</reference>
<dbReference type="GO" id="GO:0008146">
    <property type="term" value="F:sulfotransferase activity"/>
    <property type="evidence" value="ECO:0007669"/>
    <property type="project" value="InterPro"/>
</dbReference>
<dbReference type="Gene3D" id="3.40.50.300">
    <property type="entry name" value="P-loop containing nucleotide triphosphate hydrolases"/>
    <property type="match status" value="1"/>
</dbReference>
<gene>
    <name evidence="4" type="ORF">GSLYS_00006029001</name>
</gene>
<accession>A0AAV2HDG9</accession>
<dbReference type="Proteomes" id="UP001497497">
    <property type="component" value="Unassembled WGS sequence"/>
</dbReference>
<feature type="domain" description="Sulfotransferase" evidence="3">
    <location>
        <begin position="43"/>
        <end position="272"/>
    </location>
</feature>
<keyword evidence="5" id="KW-1185">Reference proteome</keyword>
<comment type="caution">
    <text evidence="4">The sequence shown here is derived from an EMBL/GenBank/DDBJ whole genome shotgun (WGS) entry which is preliminary data.</text>
</comment>
<organism evidence="4 5">
    <name type="scientific">Lymnaea stagnalis</name>
    <name type="common">Great pond snail</name>
    <name type="synonym">Helix stagnalis</name>
    <dbReference type="NCBI Taxonomy" id="6523"/>
    <lineage>
        <taxon>Eukaryota</taxon>
        <taxon>Metazoa</taxon>
        <taxon>Spiralia</taxon>
        <taxon>Lophotrochozoa</taxon>
        <taxon>Mollusca</taxon>
        <taxon>Gastropoda</taxon>
        <taxon>Heterobranchia</taxon>
        <taxon>Euthyneura</taxon>
        <taxon>Panpulmonata</taxon>
        <taxon>Hygrophila</taxon>
        <taxon>Lymnaeoidea</taxon>
        <taxon>Lymnaeidae</taxon>
        <taxon>Lymnaea</taxon>
    </lineage>
</organism>
<dbReference type="InterPro" id="IPR000863">
    <property type="entry name" value="Sulfotransferase_dom"/>
</dbReference>
<dbReference type="EMBL" id="CAXITT010000101">
    <property type="protein sequence ID" value="CAL1531950.1"/>
    <property type="molecule type" value="Genomic_DNA"/>
</dbReference>
<evidence type="ECO:0000313" key="5">
    <source>
        <dbReference type="Proteomes" id="UP001497497"/>
    </source>
</evidence>
<dbReference type="SUPFAM" id="SSF52540">
    <property type="entry name" value="P-loop containing nucleoside triphosphate hydrolases"/>
    <property type="match status" value="1"/>
</dbReference>
<keyword evidence="2" id="KW-0808">Transferase</keyword>
<dbReference type="Pfam" id="PF00685">
    <property type="entry name" value="Sulfotransfer_1"/>
    <property type="match status" value="1"/>
</dbReference>
<proteinExistence type="inferred from homology"/>
<protein>
    <recommendedName>
        <fullName evidence="3">Sulfotransferase domain-containing protein</fullName>
    </recommendedName>
</protein>
<evidence type="ECO:0000256" key="1">
    <source>
        <dbReference type="ARBA" id="ARBA00005771"/>
    </source>
</evidence>
<name>A0AAV2HDG9_LYMST</name>
<evidence type="ECO:0000256" key="2">
    <source>
        <dbReference type="ARBA" id="ARBA00022679"/>
    </source>
</evidence>